<evidence type="ECO:0000313" key="3">
    <source>
        <dbReference type="Proteomes" id="UP001269081"/>
    </source>
</evidence>
<dbReference type="InterPro" id="IPR051396">
    <property type="entry name" value="Bact_Antivir_Def_Nuclease"/>
</dbReference>
<dbReference type="InterPro" id="IPR027417">
    <property type="entry name" value="P-loop_NTPase"/>
</dbReference>
<comment type="caution">
    <text evidence="2">The sequence shown here is derived from an EMBL/GenBank/DDBJ whole genome shotgun (WGS) entry which is preliminary data.</text>
</comment>
<dbReference type="Proteomes" id="UP001269081">
    <property type="component" value="Unassembled WGS sequence"/>
</dbReference>
<proteinExistence type="predicted"/>
<dbReference type="GO" id="GO:0005524">
    <property type="term" value="F:ATP binding"/>
    <property type="evidence" value="ECO:0007669"/>
    <property type="project" value="UniProtKB-KW"/>
</dbReference>
<accession>A0ABU1Y3G3</accession>
<dbReference type="Pfam" id="PF13304">
    <property type="entry name" value="AAA_21"/>
    <property type="match status" value="1"/>
</dbReference>
<dbReference type="PANTHER" id="PTHR43581:SF4">
    <property type="entry name" value="ATP_GTP PHOSPHATASE"/>
    <property type="match status" value="1"/>
</dbReference>
<dbReference type="Gene3D" id="3.40.50.300">
    <property type="entry name" value="P-loop containing nucleotide triphosphate hydrolases"/>
    <property type="match status" value="1"/>
</dbReference>
<sequence length="648" mass="75149">MRLAAVYLKNHFLFNKPQVINFGGAYNYSIIEKNDELLVEVISVNPNFIKGFWGNQISLVSSIVGENGAGKTSLLKELIDNFDKIRNGSSNKNIAFVYETSNGFKVLTNLNYKDASRIIKHPQKVKSEYYSPIADFDLVDIVSHTNFSSKFEGSLEDFYLNRLEKQVIFNYSFLAQTLKNNYKRNFPVIYGVSIKGRLQYKVDYRKVYAISNMQKGMDSALDKLWMKYNFSEGTYDQFTHPQNNIIENIEVNILAILIVNNTYPMVQGSGGILYNIEQILEGRFEDVLQKFKAQYIYVINTEIYRDFLNMEPDAFKHHVKASITSSSFDNYFAVNEAIQLFDAIETFYYFIKELDTKEGFKFERDKIIFTNPNQDEAITETFTAIVKNYKKLLKIFEKTVLPKNTHSLLQFNFYDAISGESQRLSTGEKALLNLYSEFYDYTMNSQHNAHKWKHYILLLDEADLGYHPEWKKRFVTSIVEVLPDIMKEIATFKSLQIIFTTHDPLTLSDIPNSNVIYLKKDSSKKTIVLEGSEKPEKSFGANITDLLADSFFFNDQDKNLIGDFAKRKIEDTIQWINDCKLQKATNTENFLIDGKILDVHKNVIAMIDEPIIKFKLAEMLDEVLEGKDLQRELLEREITILTNRRDNL</sequence>
<dbReference type="InterPro" id="IPR003959">
    <property type="entry name" value="ATPase_AAA_core"/>
</dbReference>
<feature type="domain" description="ATPase AAA-type core" evidence="1">
    <location>
        <begin position="420"/>
        <end position="508"/>
    </location>
</feature>
<evidence type="ECO:0000259" key="1">
    <source>
        <dbReference type="Pfam" id="PF13304"/>
    </source>
</evidence>
<keyword evidence="2" id="KW-0067">ATP-binding</keyword>
<dbReference type="PANTHER" id="PTHR43581">
    <property type="entry name" value="ATP/GTP PHOSPHATASE"/>
    <property type="match status" value="1"/>
</dbReference>
<organism evidence="2 3">
    <name type="scientific">Flavobacterium piscis</name>
    <dbReference type="NCBI Taxonomy" id="1114874"/>
    <lineage>
        <taxon>Bacteria</taxon>
        <taxon>Pseudomonadati</taxon>
        <taxon>Bacteroidota</taxon>
        <taxon>Flavobacteriia</taxon>
        <taxon>Flavobacteriales</taxon>
        <taxon>Flavobacteriaceae</taxon>
        <taxon>Flavobacterium</taxon>
    </lineage>
</organism>
<dbReference type="SUPFAM" id="SSF52540">
    <property type="entry name" value="P-loop containing nucleoside triphosphate hydrolases"/>
    <property type="match status" value="1"/>
</dbReference>
<keyword evidence="3" id="KW-1185">Reference proteome</keyword>
<evidence type="ECO:0000313" key="2">
    <source>
        <dbReference type="EMBL" id="MDR7208774.1"/>
    </source>
</evidence>
<protein>
    <submittedName>
        <fullName evidence="2">ATP-binding protein involved in virulence</fullName>
    </submittedName>
</protein>
<dbReference type="RefSeq" id="WP_310278135.1">
    <property type="nucleotide sequence ID" value="NZ_JAVDWQ010000002.1"/>
</dbReference>
<keyword evidence="2" id="KW-0547">Nucleotide-binding</keyword>
<reference evidence="2 3" key="1">
    <citation type="submission" date="2023-07" db="EMBL/GenBank/DDBJ databases">
        <title>Sorghum-associated microbial communities from plants grown in Nebraska, USA.</title>
        <authorList>
            <person name="Schachtman D."/>
        </authorList>
    </citation>
    <scope>NUCLEOTIDE SEQUENCE [LARGE SCALE GENOMIC DNA]</scope>
    <source>
        <strain evidence="2 3">4129</strain>
    </source>
</reference>
<name>A0ABU1Y3G3_9FLAO</name>
<dbReference type="EMBL" id="JAVDWQ010000002">
    <property type="protein sequence ID" value="MDR7208774.1"/>
    <property type="molecule type" value="Genomic_DNA"/>
</dbReference>
<gene>
    <name evidence="2" type="ORF">J2W48_000704</name>
</gene>